<dbReference type="EMBL" id="JANAVB010022597">
    <property type="protein sequence ID" value="KAJ6823795.1"/>
    <property type="molecule type" value="Genomic_DNA"/>
</dbReference>
<organism evidence="3 5">
    <name type="scientific">Iris pallida</name>
    <name type="common">Sweet iris</name>
    <dbReference type="NCBI Taxonomy" id="29817"/>
    <lineage>
        <taxon>Eukaryota</taxon>
        <taxon>Viridiplantae</taxon>
        <taxon>Streptophyta</taxon>
        <taxon>Embryophyta</taxon>
        <taxon>Tracheophyta</taxon>
        <taxon>Spermatophyta</taxon>
        <taxon>Magnoliopsida</taxon>
        <taxon>Liliopsida</taxon>
        <taxon>Asparagales</taxon>
        <taxon>Iridaceae</taxon>
        <taxon>Iridoideae</taxon>
        <taxon>Irideae</taxon>
        <taxon>Iris</taxon>
    </lineage>
</organism>
<dbReference type="Proteomes" id="UP001140949">
    <property type="component" value="Unassembled WGS sequence"/>
</dbReference>
<accession>A0AAX6G4V9</accession>
<evidence type="ECO:0000313" key="2">
    <source>
        <dbReference type="EMBL" id="KAJ6823795.1"/>
    </source>
</evidence>
<reference evidence="3" key="1">
    <citation type="journal article" date="2023" name="GigaByte">
        <title>Genome assembly of the bearded iris, Iris pallida Lam.</title>
        <authorList>
            <person name="Bruccoleri R.E."/>
            <person name="Oakeley E.J."/>
            <person name="Faust A.M.E."/>
            <person name="Altorfer M."/>
            <person name="Dessus-Babus S."/>
            <person name="Burckhardt D."/>
            <person name="Oertli M."/>
            <person name="Naumann U."/>
            <person name="Petersen F."/>
            <person name="Wong J."/>
        </authorList>
    </citation>
    <scope>NUCLEOTIDE SEQUENCE</scope>
    <source>
        <strain evidence="3">GSM-AAB239-AS_SAM_17_03QT</strain>
    </source>
</reference>
<proteinExistence type="predicted"/>
<dbReference type="AlphaFoldDB" id="A0AAX6G4V9"/>
<dbReference type="EMBL" id="JANAVB010042169">
    <property type="protein sequence ID" value="KAJ6794747.1"/>
    <property type="molecule type" value="Genomic_DNA"/>
</dbReference>
<keyword evidence="5" id="KW-1185">Reference proteome</keyword>
<evidence type="ECO:0000313" key="4">
    <source>
        <dbReference type="EMBL" id="KAJ6852805.1"/>
    </source>
</evidence>
<name>A0AAX6G4V9_IRIPA</name>
<comment type="caution">
    <text evidence="3">The sequence shown here is derived from an EMBL/GenBank/DDBJ whole genome shotgun (WGS) entry which is preliminary data.</text>
</comment>
<dbReference type="EMBL" id="JANAVB010001540">
    <property type="protein sequence ID" value="KAJ6852805.1"/>
    <property type="molecule type" value="Genomic_DNA"/>
</dbReference>
<dbReference type="EMBL" id="JANAVB010022597">
    <property type="protein sequence ID" value="KAJ6823796.1"/>
    <property type="molecule type" value="Genomic_DNA"/>
</dbReference>
<gene>
    <name evidence="2" type="ORF">M6B38_129015</name>
    <name evidence="3" type="ORF">M6B38_129020</name>
    <name evidence="1" type="ORF">M6B38_229685</name>
    <name evidence="4" type="ORF">M6B38_253015</name>
</gene>
<sequence length="125" mass="14032">MYDLWVRRSWEQGLRRVRASTQVVAGDDGKVSDGGTDGCIDATNTDTQVRTRFDNVISTINTYTQTDTDTPTQFLCTGLIGGGGACDWFWQSVEVKMAWDGLIWPGLEKMEAGCWWWCWCSAGFD</sequence>
<evidence type="ECO:0000313" key="5">
    <source>
        <dbReference type="Proteomes" id="UP001140949"/>
    </source>
</evidence>
<evidence type="ECO:0000313" key="3">
    <source>
        <dbReference type="EMBL" id="KAJ6823796.1"/>
    </source>
</evidence>
<evidence type="ECO:0000313" key="1">
    <source>
        <dbReference type="EMBL" id="KAJ6794747.1"/>
    </source>
</evidence>
<reference evidence="3" key="2">
    <citation type="submission" date="2023-04" db="EMBL/GenBank/DDBJ databases">
        <authorList>
            <person name="Bruccoleri R.E."/>
            <person name="Oakeley E.J."/>
            <person name="Faust A.-M."/>
            <person name="Dessus-Babus S."/>
            <person name="Altorfer M."/>
            <person name="Burckhardt D."/>
            <person name="Oertli M."/>
            <person name="Naumann U."/>
            <person name="Petersen F."/>
            <person name="Wong J."/>
        </authorList>
    </citation>
    <scope>NUCLEOTIDE SEQUENCE</scope>
    <source>
        <strain evidence="3">GSM-AAB239-AS_SAM_17_03QT</strain>
        <tissue evidence="3">Leaf</tissue>
    </source>
</reference>
<protein>
    <submittedName>
        <fullName evidence="3">Uncharacterized protein</fullName>
    </submittedName>
</protein>